<feature type="transmembrane region" description="Helical" evidence="4">
    <location>
        <begin position="41"/>
        <end position="63"/>
    </location>
</feature>
<proteinExistence type="predicted"/>
<name>A0A4U1BRY8_9GAMM</name>
<feature type="transmembrane region" description="Helical" evidence="4">
    <location>
        <begin position="339"/>
        <end position="359"/>
    </location>
</feature>
<protein>
    <submittedName>
        <fullName evidence="5">MFS transporter</fullName>
    </submittedName>
</protein>
<evidence type="ECO:0000256" key="2">
    <source>
        <dbReference type="ARBA" id="ARBA00022989"/>
    </source>
</evidence>
<keyword evidence="6" id="KW-1185">Reference proteome</keyword>
<feature type="transmembrane region" description="Helical" evidence="4">
    <location>
        <begin position="150"/>
        <end position="174"/>
    </location>
</feature>
<feature type="transmembrane region" description="Helical" evidence="4">
    <location>
        <begin position="210"/>
        <end position="233"/>
    </location>
</feature>
<dbReference type="Gene3D" id="1.20.1250.20">
    <property type="entry name" value="MFS general substrate transporter like domains"/>
    <property type="match status" value="1"/>
</dbReference>
<evidence type="ECO:0000256" key="1">
    <source>
        <dbReference type="ARBA" id="ARBA00022692"/>
    </source>
</evidence>
<feature type="transmembrane region" description="Helical" evidence="4">
    <location>
        <begin position="365"/>
        <end position="384"/>
    </location>
</feature>
<keyword evidence="1 4" id="KW-0812">Transmembrane</keyword>
<dbReference type="AlphaFoldDB" id="A0A4U1BRY8"/>
<keyword evidence="2 4" id="KW-1133">Transmembrane helix</keyword>
<dbReference type="RefSeq" id="WP_136861541.1">
    <property type="nucleotide sequence ID" value="NZ_SWCJ01000001.1"/>
</dbReference>
<comment type="caution">
    <text evidence="5">The sequence shown here is derived from an EMBL/GenBank/DDBJ whole genome shotgun (WGS) entry which is preliminary data.</text>
</comment>
<sequence>MRFSLSLPLLALGLNQTLLVAALPLLAELTRHPATATDMGLLVLCMNLNLVSYWLGAASWGKLLNRFGISTTTRIAAMGYLASNIGFIAALILMPTNLWILGLCRLATGGFGSAFLPLAHTQLAGVGKASTADLGRLSSALTLGRLLGPALMLLPLPLPLLLAAPLLLITPLLLSTPPRKEKRSEQTAFTSRLDKHKIGKSRSKAQVRPAFLAAIFTTALVAAFQLFALEFVTHQGFVGDRASQIYAGLMLGIGVMTLINQRILVPKLSQQPQTTLLATLLLALLSGCALLLINHHQWWSLALSVCGLCLAISGLPAWYTATLLRHQSQPSMKARTSGLLTRAHTTGHLIGTLSAALFLKWQWTLVVLTALFGIGLCMSVITLARRNPQPTHQPQEYQT</sequence>
<keyword evidence="3 4" id="KW-0472">Membrane</keyword>
<feature type="transmembrane region" description="Helical" evidence="4">
    <location>
        <begin position="276"/>
        <end position="293"/>
    </location>
</feature>
<evidence type="ECO:0000256" key="3">
    <source>
        <dbReference type="ARBA" id="ARBA00023136"/>
    </source>
</evidence>
<dbReference type="EMBL" id="SWCJ01000001">
    <property type="protein sequence ID" value="TKB58393.1"/>
    <property type="molecule type" value="Genomic_DNA"/>
</dbReference>
<dbReference type="OrthoDB" id="5855282at2"/>
<feature type="transmembrane region" description="Helical" evidence="4">
    <location>
        <begin position="245"/>
        <end position="264"/>
    </location>
</feature>
<evidence type="ECO:0000313" key="6">
    <source>
        <dbReference type="Proteomes" id="UP000305675"/>
    </source>
</evidence>
<accession>A0A4U1BRY8</accession>
<dbReference type="InterPro" id="IPR011701">
    <property type="entry name" value="MFS"/>
</dbReference>
<dbReference type="SUPFAM" id="SSF103473">
    <property type="entry name" value="MFS general substrate transporter"/>
    <property type="match status" value="1"/>
</dbReference>
<evidence type="ECO:0000313" key="5">
    <source>
        <dbReference type="EMBL" id="TKB58393.1"/>
    </source>
</evidence>
<dbReference type="Proteomes" id="UP000305675">
    <property type="component" value="Unassembled WGS sequence"/>
</dbReference>
<organism evidence="5 6">
    <name type="scientific">Ferrimonas aestuarii</name>
    <dbReference type="NCBI Taxonomy" id="2569539"/>
    <lineage>
        <taxon>Bacteria</taxon>
        <taxon>Pseudomonadati</taxon>
        <taxon>Pseudomonadota</taxon>
        <taxon>Gammaproteobacteria</taxon>
        <taxon>Alteromonadales</taxon>
        <taxon>Ferrimonadaceae</taxon>
        <taxon>Ferrimonas</taxon>
    </lineage>
</organism>
<evidence type="ECO:0000256" key="4">
    <source>
        <dbReference type="SAM" id="Phobius"/>
    </source>
</evidence>
<feature type="transmembrane region" description="Helical" evidence="4">
    <location>
        <begin position="299"/>
        <end position="319"/>
    </location>
</feature>
<dbReference type="InterPro" id="IPR036259">
    <property type="entry name" value="MFS_trans_sf"/>
</dbReference>
<dbReference type="Pfam" id="PF07690">
    <property type="entry name" value="MFS_1"/>
    <property type="match status" value="1"/>
</dbReference>
<feature type="transmembrane region" description="Helical" evidence="4">
    <location>
        <begin position="75"/>
        <end position="93"/>
    </location>
</feature>
<dbReference type="GO" id="GO:0022857">
    <property type="term" value="F:transmembrane transporter activity"/>
    <property type="evidence" value="ECO:0007669"/>
    <property type="project" value="InterPro"/>
</dbReference>
<reference evidence="5 6" key="1">
    <citation type="submission" date="2019-04" db="EMBL/GenBank/DDBJ databases">
        <authorList>
            <person name="Hwang J.C."/>
        </authorList>
    </citation>
    <scope>NUCLEOTIDE SEQUENCE [LARGE SCALE GENOMIC DNA]</scope>
    <source>
        <strain evidence="5 6">IMCC35002</strain>
    </source>
</reference>
<gene>
    <name evidence="5" type="ORF">FCL42_01200</name>
</gene>